<evidence type="ECO:0000313" key="9">
    <source>
        <dbReference type="EMBL" id="NIJ12291.1"/>
    </source>
</evidence>
<dbReference type="GO" id="GO:0006006">
    <property type="term" value="P:glucose metabolic process"/>
    <property type="evidence" value="ECO:0007669"/>
    <property type="project" value="InterPro"/>
</dbReference>
<dbReference type="Gene3D" id="3.30.360.10">
    <property type="entry name" value="Dihydrodipicolinate Reductase, domain 2"/>
    <property type="match status" value="1"/>
</dbReference>
<feature type="site" description="Activates thiol group during catalysis" evidence="6">
    <location>
        <position position="181"/>
    </location>
</feature>
<dbReference type="SMART" id="SM00846">
    <property type="entry name" value="Gp_dh_N"/>
    <property type="match status" value="1"/>
</dbReference>
<keyword evidence="5" id="KW-0520">NAD</keyword>
<evidence type="ECO:0000256" key="1">
    <source>
        <dbReference type="ARBA" id="ARBA00004496"/>
    </source>
</evidence>
<dbReference type="Pfam" id="PF02800">
    <property type="entry name" value="Gp_dh_C"/>
    <property type="match status" value="1"/>
</dbReference>
<dbReference type="NCBIfam" id="TIGR01534">
    <property type="entry name" value="GAPDH-I"/>
    <property type="match status" value="1"/>
</dbReference>
<dbReference type="GO" id="GO:0051287">
    <property type="term" value="F:NAD binding"/>
    <property type="evidence" value="ECO:0007669"/>
    <property type="project" value="InterPro"/>
</dbReference>
<dbReference type="Gene3D" id="3.40.50.720">
    <property type="entry name" value="NAD(P)-binding Rossmann-like Domain"/>
    <property type="match status" value="1"/>
</dbReference>
<dbReference type="RefSeq" id="WP_167170839.1">
    <property type="nucleotide sequence ID" value="NZ_JAAOYM010000001.1"/>
</dbReference>
<proteinExistence type="inferred from homology"/>
<sequence>MTVFLGINGFGRIGRDIARCALARADDSVEVVAVNDIADARTLAYLLEYDSTHGRLGRPVRVRGQSIVVGDHRIHVSRIPHPADLDWRPFGADVVIEATGRFRGRKEAAAHLDAGASKVIVSAPGIDVDATIVMGVNDDGYDPARHDVISGASGTTNCVAPMLLVLHRAFGVRRGLLTSIHGYTNDQSLLDQPHADLRRARSAAVNILPTTTGAAKSIGEVLPQLDGVLGAAAVRVPVEVGSLADLTVEVESPVTVGQVNRAFSDAASGHLRRILRYTEAPIVSRDVVGESASCVFDASLTTTNDNLVKVFGWYDNEWGYSNRMLELADLIDPVG</sequence>
<evidence type="ECO:0000313" key="10">
    <source>
        <dbReference type="Proteomes" id="UP000545493"/>
    </source>
</evidence>
<evidence type="ECO:0000256" key="4">
    <source>
        <dbReference type="PIRSR" id="PIRSR000149-2"/>
    </source>
</evidence>
<comment type="caution">
    <text evidence="9">The sequence shown here is derived from an EMBL/GenBank/DDBJ whole genome shotgun (WGS) entry which is preliminary data.</text>
</comment>
<name>A0A7X5UQD7_9PSEU</name>
<comment type="subcellular location">
    <subcellularLocation>
        <location evidence="1">Cytoplasm</location>
    </subcellularLocation>
</comment>
<reference evidence="9 10" key="1">
    <citation type="submission" date="2020-03" db="EMBL/GenBank/DDBJ databases">
        <title>Sequencing the genomes of 1000 actinobacteria strains.</title>
        <authorList>
            <person name="Klenk H.-P."/>
        </authorList>
    </citation>
    <scope>NUCLEOTIDE SEQUENCE [LARGE SCALE GENOMIC DNA]</scope>
    <source>
        <strain evidence="9 10">DSM 45685</strain>
    </source>
</reference>
<dbReference type="GO" id="GO:0005737">
    <property type="term" value="C:cytoplasm"/>
    <property type="evidence" value="ECO:0007669"/>
    <property type="project" value="UniProtKB-SubCell"/>
</dbReference>
<dbReference type="EC" id="1.2.1.12" evidence="9"/>
<dbReference type="GO" id="GO:0004365">
    <property type="term" value="F:glyceraldehyde-3-phosphate dehydrogenase (NAD+) (phosphorylating) activity"/>
    <property type="evidence" value="ECO:0007669"/>
    <property type="project" value="UniProtKB-EC"/>
</dbReference>
<feature type="binding site" evidence="5">
    <location>
        <position position="36"/>
    </location>
    <ligand>
        <name>NAD(+)</name>
        <dbReference type="ChEBI" id="CHEBI:57540"/>
    </ligand>
</feature>
<evidence type="ECO:0000256" key="7">
    <source>
        <dbReference type="RuleBase" id="RU000397"/>
    </source>
</evidence>
<evidence type="ECO:0000256" key="6">
    <source>
        <dbReference type="PIRSR" id="PIRSR000149-4"/>
    </source>
</evidence>
<dbReference type="InterPro" id="IPR020831">
    <property type="entry name" value="GlycerAld/Erythrose_P_DH"/>
</dbReference>
<dbReference type="PANTHER" id="PTHR43148">
    <property type="entry name" value="GLYCERALDEHYDE-3-PHOSPHATE DEHYDROGENASE 2"/>
    <property type="match status" value="1"/>
</dbReference>
<evidence type="ECO:0000256" key="2">
    <source>
        <dbReference type="ARBA" id="ARBA00007406"/>
    </source>
</evidence>
<gene>
    <name evidence="9" type="ORF">FHU38_002635</name>
</gene>
<protein>
    <submittedName>
        <fullName evidence="9">Glyceraldehyde 3-phosphate dehydrogenase</fullName>
        <ecNumber evidence="9">1.2.1.12</ecNumber>
    </submittedName>
</protein>
<dbReference type="InterPro" id="IPR036291">
    <property type="entry name" value="NAD(P)-bd_dom_sf"/>
</dbReference>
<dbReference type="PIRSF" id="PIRSF000149">
    <property type="entry name" value="GAP_DH"/>
    <property type="match status" value="1"/>
</dbReference>
<dbReference type="AlphaFoldDB" id="A0A7X5UQD7"/>
<dbReference type="SUPFAM" id="SSF55347">
    <property type="entry name" value="Glyceraldehyde-3-phosphate dehydrogenase-like, C-terminal domain"/>
    <property type="match status" value="1"/>
</dbReference>
<evidence type="ECO:0000256" key="5">
    <source>
        <dbReference type="PIRSR" id="PIRSR000149-3"/>
    </source>
</evidence>
<dbReference type="InterPro" id="IPR020829">
    <property type="entry name" value="GlycerAld_3-P_DH_cat"/>
</dbReference>
<keyword evidence="3 9" id="KW-0560">Oxidoreductase</keyword>
<dbReference type="CDD" id="cd18126">
    <property type="entry name" value="GAPDH_I_C"/>
    <property type="match status" value="1"/>
</dbReference>
<dbReference type="CDD" id="cd05214">
    <property type="entry name" value="GAPDH_I_N"/>
    <property type="match status" value="1"/>
</dbReference>
<organism evidence="9 10">
    <name type="scientific">Saccharomonospora amisosensis</name>
    <dbReference type="NCBI Taxonomy" id="1128677"/>
    <lineage>
        <taxon>Bacteria</taxon>
        <taxon>Bacillati</taxon>
        <taxon>Actinomycetota</taxon>
        <taxon>Actinomycetes</taxon>
        <taxon>Pseudonocardiales</taxon>
        <taxon>Pseudonocardiaceae</taxon>
        <taxon>Saccharomonospora</taxon>
    </lineage>
</organism>
<feature type="binding site" evidence="4">
    <location>
        <begin position="153"/>
        <end position="155"/>
    </location>
    <ligand>
        <name>D-glyceraldehyde 3-phosphate</name>
        <dbReference type="ChEBI" id="CHEBI:59776"/>
    </ligand>
</feature>
<feature type="binding site" evidence="4">
    <location>
        <position position="235"/>
    </location>
    <ligand>
        <name>D-glyceraldehyde 3-phosphate</name>
        <dbReference type="ChEBI" id="CHEBI:59776"/>
    </ligand>
</feature>
<feature type="domain" description="Glyceraldehyde 3-phosphate dehydrogenase NAD(P) binding" evidence="8">
    <location>
        <begin position="3"/>
        <end position="154"/>
    </location>
</feature>
<feature type="binding site" evidence="5">
    <location>
        <position position="122"/>
    </location>
    <ligand>
        <name>NAD(+)</name>
        <dbReference type="ChEBI" id="CHEBI:57540"/>
    </ligand>
</feature>
<dbReference type="SUPFAM" id="SSF51735">
    <property type="entry name" value="NAD(P)-binding Rossmann-fold domains"/>
    <property type="match status" value="1"/>
</dbReference>
<dbReference type="GO" id="GO:0050661">
    <property type="term" value="F:NADP binding"/>
    <property type="evidence" value="ECO:0007669"/>
    <property type="project" value="InterPro"/>
</dbReference>
<feature type="binding site" evidence="4">
    <location>
        <begin position="212"/>
        <end position="213"/>
    </location>
    <ligand>
        <name>D-glyceraldehyde 3-phosphate</name>
        <dbReference type="ChEBI" id="CHEBI:59776"/>
    </ligand>
</feature>
<dbReference type="PRINTS" id="PR00078">
    <property type="entry name" value="G3PDHDRGNASE"/>
</dbReference>
<dbReference type="FunFam" id="3.40.50.720:FF:000001">
    <property type="entry name" value="Glyceraldehyde-3-phosphate dehydrogenase"/>
    <property type="match status" value="1"/>
</dbReference>
<dbReference type="EMBL" id="JAAOYM010000001">
    <property type="protein sequence ID" value="NIJ12291.1"/>
    <property type="molecule type" value="Genomic_DNA"/>
</dbReference>
<feature type="binding site" evidence="5">
    <location>
        <begin position="12"/>
        <end position="13"/>
    </location>
    <ligand>
        <name>NAD(+)</name>
        <dbReference type="ChEBI" id="CHEBI:57540"/>
    </ligand>
</feature>
<feature type="binding site" evidence="4">
    <location>
        <position position="184"/>
    </location>
    <ligand>
        <name>D-glyceraldehyde 3-phosphate</name>
        <dbReference type="ChEBI" id="CHEBI:59776"/>
    </ligand>
</feature>
<feature type="binding site" evidence="5">
    <location>
        <position position="316"/>
    </location>
    <ligand>
        <name>NAD(+)</name>
        <dbReference type="ChEBI" id="CHEBI:57540"/>
    </ligand>
</feature>
<dbReference type="FunFam" id="3.30.360.10:FF:000002">
    <property type="entry name" value="Glyceraldehyde-3-phosphate dehydrogenase"/>
    <property type="match status" value="1"/>
</dbReference>
<keyword evidence="5" id="KW-0547">Nucleotide-binding</keyword>
<dbReference type="InterPro" id="IPR020828">
    <property type="entry name" value="GlycerAld_3-P_DH_NAD(P)-bd"/>
</dbReference>
<dbReference type="Pfam" id="PF00044">
    <property type="entry name" value="Gp_dh_N"/>
    <property type="match status" value="1"/>
</dbReference>
<accession>A0A7X5UQD7</accession>
<dbReference type="InterPro" id="IPR006424">
    <property type="entry name" value="Glyceraldehyde-3-P_DH_1"/>
</dbReference>
<comment type="similarity">
    <text evidence="2 7">Belongs to the glyceraldehyde-3-phosphate dehydrogenase family.</text>
</comment>
<evidence type="ECO:0000256" key="3">
    <source>
        <dbReference type="ARBA" id="ARBA00023002"/>
    </source>
</evidence>
<dbReference type="Proteomes" id="UP000545493">
    <property type="component" value="Unassembled WGS sequence"/>
</dbReference>
<keyword evidence="10" id="KW-1185">Reference proteome</keyword>
<evidence type="ECO:0000259" key="8">
    <source>
        <dbReference type="SMART" id="SM00846"/>
    </source>
</evidence>